<organism evidence="2">
    <name type="scientific">Notodromas monacha</name>
    <dbReference type="NCBI Taxonomy" id="399045"/>
    <lineage>
        <taxon>Eukaryota</taxon>
        <taxon>Metazoa</taxon>
        <taxon>Ecdysozoa</taxon>
        <taxon>Arthropoda</taxon>
        <taxon>Crustacea</taxon>
        <taxon>Oligostraca</taxon>
        <taxon>Ostracoda</taxon>
        <taxon>Podocopa</taxon>
        <taxon>Podocopida</taxon>
        <taxon>Cypridocopina</taxon>
        <taxon>Cypridoidea</taxon>
        <taxon>Cyprididae</taxon>
        <taxon>Notodromas</taxon>
    </lineage>
</organism>
<evidence type="ECO:0000313" key="3">
    <source>
        <dbReference type="Proteomes" id="UP000678499"/>
    </source>
</evidence>
<feature type="compositionally biased region" description="Low complexity" evidence="1">
    <location>
        <begin position="159"/>
        <end position="170"/>
    </location>
</feature>
<dbReference type="AlphaFoldDB" id="A0A7R9BF29"/>
<feature type="compositionally biased region" description="Basic and acidic residues" evidence="1">
    <location>
        <begin position="28"/>
        <end position="39"/>
    </location>
</feature>
<dbReference type="Proteomes" id="UP000678499">
    <property type="component" value="Unassembled WGS sequence"/>
</dbReference>
<name>A0A7R9BF29_9CRUS</name>
<feature type="region of interest" description="Disordered" evidence="1">
    <location>
        <begin position="57"/>
        <end position="107"/>
    </location>
</feature>
<feature type="region of interest" description="Disordered" evidence="1">
    <location>
        <begin position="138"/>
        <end position="170"/>
    </location>
</feature>
<reference evidence="2" key="1">
    <citation type="submission" date="2020-11" db="EMBL/GenBank/DDBJ databases">
        <authorList>
            <person name="Tran Van P."/>
        </authorList>
    </citation>
    <scope>NUCLEOTIDE SEQUENCE</scope>
</reference>
<feature type="compositionally biased region" description="Low complexity" evidence="1">
    <location>
        <begin position="89"/>
        <end position="100"/>
    </location>
</feature>
<evidence type="ECO:0000256" key="1">
    <source>
        <dbReference type="SAM" id="MobiDB-lite"/>
    </source>
</evidence>
<protein>
    <submittedName>
        <fullName evidence="2">Uncharacterized protein</fullName>
    </submittedName>
</protein>
<gene>
    <name evidence="2" type="ORF">NMOB1V02_LOCUS417</name>
</gene>
<feature type="region of interest" description="Disordered" evidence="1">
    <location>
        <begin position="1"/>
        <end position="44"/>
    </location>
</feature>
<dbReference type="EMBL" id="CAJPEX010000036">
    <property type="protein sequence ID" value="CAG0912640.1"/>
    <property type="molecule type" value="Genomic_DNA"/>
</dbReference>
<sequence length="170" mass="18241">MLGGEVTATRQFVDSKSDNDGAVVSRGSRWEENLKKNDPGRAGGIFQPLYSLSLALGPRKKRDGERDAISSPAPSVESRMTDGRLTAFSRGVSPSRSRGSLGHRGGSHLLAFPTPLPSMEEVDVYPSYLEMPSLMSCDSYEDSRSQGTGKKGGHRNRSHSASSTDSYSSG</sequence>
<keyword evidence="3" id="KW-1185">Reference proteome</keyword>
<evidence type="ECO:0000313" key="2">
    <source>
        <dbReference type="EMBL" id="CAD7272488.1"/>
    </source>
</evidence>
<proteinExistence type="predicted"/>
<dbReference type="EMBL" id="OA882073">
    <property type="protein sequence ID" value="CAD7272488.1"/>
    <property type="molecule type" value="Genomic_DNA"/>
</dbReference>
<accession>A0A7R9BF29</accession>